<reference evidence="13" key="1">
    <citation type="submission" date="2021-04" db="EMBL/GenBank/DDBJ databases">
        <authorList>
            <consortium name="Wellcome Sanger Institute Data Sharing"/>
        </authorList>
    </citation>
    <scope>NUCLEOTIDE SEQUENCE [LARGE SCALE GENOMIC DNA]</scope>
</reference>
<evidence type="ECO:0000256" key="8">
    <source>
        <dbReference type="ARBA" id="ARBA00023273"/>
    </source>
</evidence>
<proteinExistence type="inferred from homology"/>
<feature type="coiled-coil region" evidence="10">
    <location>
        <begin position="143"/>
        <end position="223"/>
    </location>
</feature>
<sequence>MSTAAAGHSSLLSLPNWETRPRKNVSAGGTALISLVLVLEAAVMPKKKVAKAKKAKAGKGKKDGKQEAKPDKELEMEKARANAAVWELRLEVTDQSLAQYREACRRLARVNEELSGQLFRAEKDAIDVTGFFKRQDTAKEEKISVLQEKLQSQEALAREEQNKLVEDYTLQISEMQELFRKKSSDFNMIQDGMKKIKEFQQKKAQMEQELNDIRENMDIADKEHRENLNKMEYKFFKEKARLEREAERMIALVQERAHNEAIVQLDDAARSVFKENIRLNEALKYHIKEAENMQKLTNALAKENASLALDKDTFESLVKKNAAEMECQKDELSKLRTKVATLEQALEQKDRKSDHEGKEEEEKILVRTQASELELEKLQKVLAMREKELGHIKQLASTIIEQRTELEQFFHEALAQVKEEIMASRLQYKKDALQAYRLRLREATAGKLKFPPIRTFHKSPHSTNSVYSDMEAGAMWTHKPGSKVEISELTWEQKEQVLRFLFAKMNGLRERKASQHLALSASSEKKSLIDSDSAGIKEKHSVATFITQAPGSFQPSNANSLPDIHTT</sequence>
<protein>
    <recommendedName>
        <fullName evidence="3">Basal body-orientation factor 1</fullName>
    </recommendedName>
    <alternativeName>
        <fullName evidence="9">Coiled-coil domain-containing protein 176</fullName>
    </alternativeName>
</protein>
<evidence type="ECO:0000313" key="13">
    <source>
        <dbReference type="Ensembl" id="ENSATEP00000000610.2"/>
    </source>
</evidence>
<evidence type="ECO:0000256" key="7">
    <source>
        <dbReference type="ARBA" id="ARBA00023212"/>
    </source>
</evidence>
<keyword evidence="8" id="KW-0966">Cell projection</keyword>
<feature type="compositionally biased region" description="Basic residues" evidence="11">
    <location>
        <begin position="50"/>
        <end position="59"/>
    </location>
</feature>
<dbReference type="GeneTree" id="ENSGT00940000154427"/>
<keyword evidence="6" id="KW-0969">Cilium</keyword>
<dbReference type="InParanoid" id="A0A3Q1H0F7"/>
<evidence type="ECO:0000259" key="12">
    <source>
        <dbReference type="Pfam" id="PF14988"/>
    </source>
</evidence>
<evidence type="ECO:0000256" key="4">
    <source>
        <dbReference type="ARBA" id="ARBA00022490"/>
    </source>
</evidence>
<comment type="similarity">
    <text evidence="2">Belongs to the BBOF1 family.</text>
</comment>
<dbReference type="PANTHER" id="PTHR14845:SF5">
    <property type="entry name" value="BASAL BODY-ORIENTATION FACTOR 1"/>
    <property type="match status" value="1"/>
</dbReference>
<keyword evidence="5 10" id="KW-0175">Coiled coil</keyword>
<dbReference type="FunCoup" id="A0A3Q1H0F7">
    <property type="interactions" value="27"/>
</dbReference>
<feature type="compositionally biased region" description="Basic and acidic residues" evidence="11">
    <location>
        <begin position="60"/>
        <end position="75"/>
    </location>
</feature>
<evidence type="ECO:0000313" key="14">
    <source>
        <dbReference type="Proteomes" id="UP000265040"/>
    </source>
</evidence>
<keyword evidence="4" id="KW-0963">Cytoplasm</keyword>
<gene>
    <name evidence="13" type="primary">BBOF1</name>
</gene>
<dbReference type="PANTHER" id="PTHR14845">
    <property type="entry name" value="COILED-COIL DOMAIN-CONTAINING 166"/>
    <property type="match status" value="1"/>
</dbReference>
<evidence type="ECO:0000256" key="9">
    <source>
        <dbReference type="ARBA" id="ARBA00031573"/>
    </source>
</evidence>
<evidence type="ECO:0000256" key="5">
    <source>
        <dbReference type="ARBA" id="ARBA00023054"/>
    </source>
</evidence>
<feature type="region of interest" description="Disordered" evidence="11">
    <location>
        <begin position="50"/>
        <end position="75"/>
    </location>
</feature>
<accession>A0A3Q1H0F7</accession>
<dbReference type="OrthoDB" id="441129at2759"/>
<name>A0A3Q1H0F7_ANATE</name>
<comment type="subcellular location">
    <subcellularLocation>
        <location evidence="1">Cytoplasm</location>
        <location evidence="1">Cytoskeleton</location>
        <location evidence="1">Cilium basal body</location>
    </subcellularLocation>
</comment>
<evidence type="ECO:0000256" key="1">
    <source>
        <dbReference type="ARBA" id="ARBA00004120"/>
    </source>
</evidence>
<keyword evidence="7" id="KW-0206">Cytoskeleton</keyword>
<evidence type="ECO:0000256" key="3">
    <source>
        <dbReference type="ARBA" id="ARBA00015392"/>
    </source>
</evidence>
<dbReference type="Proteomes" id="UP000265040">
    <property type="component" value="Chromosome 12"/>
</dbReference>
<feature type="coiled-coil region" evidence="10">
    <location>
        <begin position="318"/>
        <end position="352"/>
    </location>
</feature>
<feature type="region of interest" description="Disordered" evidence="11">
    <location>
        <begin position="547"/>
        <end position="567"/>
    </location>
</feature>
<reference evidence="13" key="2">
    <citation type="submission" date="2025-08" db="UniProtKB">
        <authorList>
            <consortium name="Ensembl"/>
        </authorList>
    </citation>
    <scope>IDENTIFICATION</scope>
</reference>
<dbReference type="STRING" id="64144.ENSATEP00000000610"/>
<keyword evidence="14" id="KW-1185">Reference proteome</keyword>
<reference evidence="13" key="3">
    <citation type="submission" date="2025-09" db="UniProtKB">
        <authorList>
            <consortium name="Ensembl"/>
        </authorList>
    </citation>
    <scope>IDENTIFICATION</scope>
</reference>
<dbReference type="AlphaFoldDB" id="A0A3Q1H0F7"/>
<evidence type="ECO:0000256" key="11">
    <source>
        <dbReference type="SAM" id="MobiDB-lite"/>
    </source>
</evidence>
<dbReference type="InterPro" id="IPR032777">
    <property type="entry name" value="DUF4515"/>
</dbReference>
<dbReference type="Ensembl" id="ENSATET00000000623.3">
    <property type="protein sequence ID" value="ENSATEP00000000610.2"/>
    <property type="gene ID" value="ENSATEG00000000468.3"/>
</dbReference>
<evidence type="ECO:0000256" key="6">
    <source>
        <dbReference type="ARBA" id="ARBA00023069"/>
    </source>
</evidence>
<dbReference type="Pfam" id="PF14988">
    <property type="entry name" value="DUF4515"/>
    <property type="match status" value="1"/>
</dbReference>
<evidence type="ECO:0000256" key="10">
    <source>
        <dbReference type="SAM" id="Coils"/>
    </source>
</evidence>
<evidence type="ECO:0000256" key="2">
    <source>
        <dbReference type="ARBA" id="ARBA00007508"/>
    </source>
</evidence>
<organism evidence="13 14">
    <name type="scientific">Anabas testudineus</name>
    <name type="common">Climbing perch</name>
    <name type="synonym">Anthias testudineus</name>
    <dbReference type="NCBI Taxonomy" id="64144"/>
    <lineage>
        <taxon>Eukaryota</taxon>
        <taxon>Metazoa</taxon>
        <taxon>Chordata</taxon>
        <taxon>Craniata</taxon>
        <taxon>Vertebrata</taxon>
        <taxon>Euteleostomi</taxon>
        <taxon>Actinopterygii</taxon>
        <taxon>Neopterygii</taxon>
        <taxon>Teleostei</taxon>
        <taxon>Neoteleostei</taxon>
        <taxon>Acanthomorphata</taxon>
        <taxon>Anabantaria</taxon>
        <taxon>Anabantiformes</taxon>
        <taxon>Anabantoidei</taxon>
        <taxon>Anabantidae</taxon>
        <taxon>Anabas</taxon>
    </lineage>
</organism>
<feature type="domain" description="DUF4515" evidence="12">
    <location>
        <begin position="131"/>
        <end position="310"/>
    </location>
</feature>